<feature type="region of interest" description="Disordered" evidence="1">
    <location>
        <begin position="775"/>
        <end position="798"/>
    </location>
</feature>
<feature type="compositionally biased region" description="Basic and acidic residues" evidence="1">
    <location>
        <begin position="351"/>
        <end position="362"/>
    </location>
</feature>
<keyword evidence="3" id="KW-1185">Reference proteome</keyword>
<feature type="region of interest" description="Disordered" evidence="1">
    <location>
        <begin position="447"/>
        <end position="466"/>
    </location>
</feature>
<feature type="region of interest" description="Disordered" evidence="1">
    <location>
        <begin position="351"/>
        <end position="376"/>
    </location>
</feature>
<protein>
    <submittedName>
        <fullName evidence="2">Uncharacterized protein</fullName>
    </submittedName>
</protein>
<accession>A0A0N0VCP4</accession>
<evidence type="ECO:0000256" key="1">
    <source>
        <dbReference type="SAM" id="MobiDB-lite"/>
    </source>
</evidence>
<reference evidence="2 3" key="1">
    <citation type="submission" date="2015-07" db="EMBL/GenBank/DDBJ databases">
        <title>High-quality genome of monoxenous trypanosomatid Leptomonas pyrrhocoris.</title>
        <authorList>
            <person name="Flegontov P."/>
            <person name="Butenko A."/>
            <person name="Firsov S."/>
            <person name="Vlcek C."/>
            <person name="Logacheva M.D."/>
            <person name="Field M."/>
            <person name="Filatov D."/>
            <person name="Flegontova O."/>
            <person name="Gerasimov E."/>
            <person name="Jackson A.P."/>
            <person name="Kelly S."/>
            <person name="Opperdoes F."/>
            <person name="O'Reilly A."/>
            <person name="Votypka J."/>
            <person name="Yurchenko V."/>
            <person name="Lukes J."/>
        </authorList>
    </citation>
    <scope>NUCLEOTIDE SEQUENCE [LARGE SCALE GENOMIC DNA]</scope>
    <source>
        <strain evidence="2">H10</strain>
    </source>
</reference>
<dbReference type="RefSeq" id="XP_015651741.1">
    <property type="nucleotide sequence ID" value="XM_015809701.1"/>
</dbReference>
<feature type="compositionally biased region" description="Low complexity" evidence="1">
    <location>
        <begin position="950"/>
        <end position="962"/>
    </location>
</feature>
<dbReference type="EMBL" id="LGTL01000038">
    <property type="protein sequence ID" value="KPA73302.1"/>
    <property type="molecule type" value="Genomic_DNA"/>
</dbReference>
<feature type="region of interest" description="Disordered" evidence="1">
    <location>
        <begin position="685"/>
        <end position="727"/>
    </location>
</feature>
<comment type="caution">
    <text evidence="2">The sequence shown here is derived from an EMBL/GenBank/DDBJ whole genome shotgun (WGS) entry which is preliminary data.</text>
</comment>
<evidence type="ECO:0000313" key="2">
    <source>
        <dbReference type="EMBL" id="KPA73302.1"/>
    </source>
</evidence>
<sequence>MPTSAKGAAAHTAADLDAMDDKLRRLGLDVEHIGGSAAPVLQRQSSDDYLRRIRAAKAEKQQAQFDRVARQAVAVEKHHSVNAATASAGKTAAIQTAVETAVTDKALLASDIAEVTVGVRQDFQKSTTQQIRAERMLRAAQLAPQVPQLQPARQSSSLISSPLRQAAMDAAAANHSSKEMATWSSTALARAEAKRKAITPWCVEVAQGVVELAMEVSDHRHLPATGLAGHPVYRLQQDLGVTQWRDWVEELVFGRATAASTAAELQAKAAEATRDGRGSAGVDGSDAAAEAAFAAAQAAAAEKAVQLEAMRCVEVAAKLDGEEAAQVQQRAVASVLAKLQSELVRQRKAAEETVRRDADEAHFSPTSSVEGGGGTTAAKLQREEVLPGWAQRMPPAGCLVYGDDLSGVRLLSDTIEVCMQRSLYAALPNTTSTSRVLHHSSHLTVAAADSAEESHRGAAGEDPEATNPAALLGISAGSDDPFAQFTATEIGVEHGDSGESGISVTYVTPKTLMGTVTLTGTGGDTRRSGSANRGSRSLAHGTPSSGATGGGPQSSAAANSNAGGGGSAVRGGRRGSAVVLDERRSAEQQLTEAAVRELVRVHRHNLGVLAGDKIPTWAPATPSRHASVPSVTIDGEDIMTESVRPSLQTVFLVGFPDSAAFAEHFADRLRSATAAAEAELLEAEARRRAAEQQTVATTAADTGKQRSPSTKGSKGAAAFPSRQKASRLPKAAVEAEEDAVATLAEQLRLTFALPPLSVLSVFLTYDLPTRQRRVEDATFSPEQQQQPLQQQSRGMNDSAEEDILAATAATSAARELMHPVYHPWRVEEKEVDLSYSGSLRRTVSGGLGASASWTPALAFAPSAALPHGFSRAVDAWSVPCLRAELEQQEARQHQQRQAWTEAVSAALVKRSRDAVSGAASPRRVPASFCAAGKRREKPSQGSTPQEADRSSQLSHLTSLNTSSSKATEGVAFVTSPVGPSGTAESGFKLGSAHPLPRALFFVRVLDVSDAAGPTETLMDAAADAHALGRAVWGGSLVSAVCAAAAAAGAADSVGDCRSLAARVATVDRILTQLHLLCRPAGGRVLSSDVLVSHQLQEPFRLGDYRLSDMACVRLRQVHDVYGSVLPEPSSVLRPDRARAKQGNCVVAGATTAALKAEAESWGAVLQYAEDLFSLIAFDVFRDDDDDVNSGSGTEDEGRRLMATVSMLNSTARFTNIDRSYARAKDAIAQHTSHAAAHIQDCLALLLRLSLDAGVAQLAATLRLFCAVLDRQMHAKVGVRGSPLSPSALGDGGVEERLLQSVPRLPEEAARALVALLHVPEASATPQAREDACDRFDRQLSQVYGAGLKAALMDVMSQYFEERACEQAAAPAADAQNGDCPQDTATSAMKAAAQSIPMENLSAIAEVMLEHAATARGPSTRLTLVLQELQQKTQSLHDGADAWVELLYHDALAAQCGNTIQQRQQRCRRPQSIDQLADGPQAVTSSEEAAVAAAAVLHSDPSPHVQPSRWQCGELEVFLATMPPPDASGLVTATSFQRGLLQNQLPRVWRFLPDFTAALAEQVQYTVPLASPSAADEAHQRRHSRCFAQTLSSLPDTALDAYLVFDCPGRASYVAAPPPPFLTAEHVRCLCALATGDGKTGASTCPSTPLKAAFLHLQQWLVDVALHRCCFCEGGCVCAASEAPSPKAIAVHHDTAPLSTFTRCATRHVIPPPSTCGLRQVIFSLPADVLGQVPAFGTEPSPSMVFMRSALPTSPQVGDGWMQTQWWWWPGKPHSDVQHPLDEDVRHDTALCWALWRILLRQRGGSDYAVSASSDVAAAAGTPPPLAPSLLSLMRLLLVGDAGDANPREERVRRAFHCLAALRGVRAGQDEWGTADHDDNASVAMDIEGDMALTRDEYALLGELLMPPVHVQAGESTPRGAAAAAMKGTADLITDVQLLLQVENTDQVSLPLLLSSRWAQLLLAAHF</sequence>
<feature type="region of interest" description="Disordered" evidence="1">
    <location>
        <begin position="926"/>
        <end position="962"/>
    </location>
</feature>
<organism evidence="2 3">
    <name type="scientific">Leptomonas pyrrhocoris</name>
    <name type="common">Firebug parasite</name>
    <dbReference type="NCBI Taxonomy" id="157538"/>
    <lineage>
        <taxon>Eukaryota</taxon>
        <taxon>Discoba</taxon>
        <taxon>Euglenozoa</taxon>
        <taxon>Kinetoplastea</taxon>
        <taxon>Metakinetoplastina</taxon>
        <taxon>Trypanosomatida</taxon>
        <taxon>Trypanosomatidae</taxon>
        <taxon>Leishmaniinae</taxon>
        <taxon>Leptomonas</taxon>
    </lineage>
</organism>
<dbReference type="VEuPathDB" id="TriTrypDB:LpyrH10_38_0410"/>
<dbReference type="Proteomes" id="UP000037923">
    <property type="component" value="Unassembled WGS sequence"/>
</dbReference>
<evidence type="ECO:0000313" key="3">
    <source>
        <dbReference type="Proteomes" id="UP000037923"/>
    </source>
</evidence>
<dbReference type="GeneID" id="26910282"/>
<feature type="compositionally biased region" description="Low complexity" evidence="1">
    <location>
        <begin position="691"/>
        <end position="702"/>
    </location>
</feature>
<feature type="region of interest" description="Disordered" evidence="1">
    <location>
        <begin position="517"/>
        <end position="576"/>
    </location>
</feature>
<name>A0A0N0VCP4_LEPPY</name>
<dbReference type="OMA" id="RAFHCLA"/>
<dbReference type="OrthoDB" id="273543at2759"/>
<feature type="compositionally biased region" description="Low complexity" evidence="1">
    <location>
        <begin position="528"/>
        <end position="546"/>
    </location>
</feature>
<proteinExistence type="predicted"/>
<gene>
    <name evidence="2" type="ORF">ABB37_10002</name>
</gene>